<organism evidence="2 3">
    <name type="scientific">Gigaspora margarita</name>
    <dbReference type="NCBI Taxonomy" id="4874"/>
    <lineage>
        <taxon>Eukaryota</taxon>
        <taxon>Fungi</taxon>
        <taxon>Fungi incertae sedis</taxon>
        <taxon>Mucoromycota</taxon>
        <taxon>Glomeromycotina</taxon>
        <taxon>Glomeromycetes</taxon>
        <taxon>Diversisporales</taxon>
        <taxon>Gigasporaceae</taxon>
        <taxon>Gigaspora</taxon>
    </lineage>
</organism>
<keyword evidence="1" id="KW-0732">Signal</keyword>
<evidence type="ECO:0000313" key="2">
    <source>
        <dbReference type="EMBL" id="KAF0492909.1"/>
    </source>
</evidence>
<keyword evidence="3" id="KW-1185">Reference proteome</keyword>
<protein>
    <submittedName>
        <fullName evidence="2">Uncharacterized protein</fullName>
    </submittedName>
</protein>
<sequence length="169" mass="19201">MKLEHFIFVILLIYFLFSRGKCEQHIISSDSRCCQSPIDIPPQILEAQWLPNSQLGVLIQSPRILTYCGPDSPTAVGHFTFDGHNGNRHRFSDHPNYVNGFDDENLMCYSGNHHIRDNPYNYIVSYDPKDTPSPGSTVTIALAIYYWCENYGGQTVCFSCNVKLDVGYP</sequence>
<name>A0A8H4AGQ5_GIGMA</name>
<evidence type="ECO:0000256" key="1">
    <source>
        <dbReference type="SAM" id="SignalP"/>
    </source>
</evidence>
<comment type="caution">
    <text evidence="2">The sequence shown here is derived from an EMBL/GenBank/DDBJ whole genome shotgun (WGS) entry which is preliminary data.</text>
</comment>
<reference evidence="2 3" key="1">
    <citation type="journal article" date="2019" name="Environ. Microbiol.">
        <title>At the nexus of three kingdoms: the genome of the mycorrhizal fungus Gigaspora margarita provides insights into plant, endobacterial and fungal interactions.</title>
        <authorList>
            <person name="Venice F."/>
            <person name="Ghignone S."/>
            <person name="Salvioli di Fossalunga A."/>
            <person name="Amselem J."/>
            <person name="Novero M."/>
            <person name="Xianan X."/>
            <person name="Sedzielewska Toro K."/>
            <person name="Morin E."/>
            <person name="Lipzen A."/>
            <person name="Grigoriev I.V."/>
            <person name="Henrissat B."/>
            <person name="Martin F.M."/>
            <person name="Bonfante P."/>
        </authorList>
    </citation>
    <scope>NUCLEOTIDE SEQUENCE [LARGE SCALE GENOMIC DNA]</scope>
    <source>
        <strain evidence="2 3">BEG34</strain>
    </source>
</reference>
<dbReference type="OrthoDB" id="2393629at2759"/>
<accession>A0A8H4AGQ5</accession>
<evidence type="ECO:0000313" key="3">
    <source>
        <dbReference type="Proteomes" id="UP000439903"/>
    </source>
</evidence>
<proteinExistence type="predicted"/>
<dbReference type="EMBL" id="WTPW01000632">
    <property type="protein sequence ID" value="KAF0492909.1"/>
    <property type="molecule type" value="Genomic_DNA"/>
</dbReference>
<feature type="signal peptide" evidence="1">
    <location>
        <begin position="1"/>
        <end position="22"/>
    </location>
</feature>
<gene>
    <name evidence="2" type="ORF">F8M41_021507</name>
</gene>
<dbReference type="AlphaFoldDB" id="A0A8H4AGQ5"/>
<feature type="chain" id="PRO_5034133721" evidence="1">
    <location>
        <begin position="23"/>
        <end position="169"/>
    </location>
</feature>
<dbReference type="Proteomes" id="UP000439903">
    <property type="component" value="Unassembled WGS sequence"/>
</dbReference>